<dbReference type="Gene3D" id="3.40.50.11820">
    <property type="match status" value="1"/>
</dbReference>
<dbReference type="Pfam" id="PF04464">
    <property type="entry name" value="Glyphos_transf"/>
    <property type="match status" value="1"/>
</dbReference>
<keyword evidence="3" id="KW-1003">Cell membrane</keyword>
<organism evidence="9 10">
    <name type="scientific">Actinomyces israelii</name>
    <dbReference type="NCBI Taxonomy" id="1659"/>
    <lineage>
        <taxon>Bacteria</taxon>
        <taxon>Bacillati</taxon>
        <taxon>Actinomycetota</taxon>
        <taxon>Actinomycetes</taxon>
        <taxon>Actinomycetales</taxon>
        <taxon>Actinomycetaceae</taxon>
        <taxon>Actinomyces</taxon>
    </lineage>
</organism>
<evidence type="ECO:0000256" key="1">
    <source>
        <dbReference type="ARBA" id="ARBA00004202"/>
    </source>
</evidence>
<dbReference type="SUPFAM" id="SSF48452">
    <property type="entry name" value="TPR-like"/>
    <property type="match status" value="2"/>
</dbReference>
<comment type="caution">
    <text evidence="9">The sequence shown here is derived from an EMBL/GenBank/DDBJ whole genome shotgun (WGS) entry which is preliminary data.</text>
</comment>
<feature type="domain" description="Glycosyl transferase family 1" evidence="8">
    <location>
        <begin position="1054"/>
        <end position="1195"/>
    </location>
</feature>
<dbReference type="Pfam" id="PF13432">
    <property type="entry name" value="TPR_16"/>
    <property type="match status" value="2"/>
</dbReference>
<feature type="non-terminal residue" evidence="9">
    <location>
        <position position="1"/>
    </location>
</feature>
<dbReference type="Pfam" id="PF00534">
    <property type="entry name" value="Glycos_transf_1"/>
    <property type="match status" value="1"/>
</dbReference>
<accession>A0ABT4IC86</accession>
<comment type="subcellular location">
    <subcellularLocation>
        <location evidence="1">Cell membrane</location>
        <topology evidence="1">Peripheral membrane protein</topology>
    </subcellularLocation>
</comment>
<keyword evidence="10" id="KW-1185">Reference proteome</keyword>
<dbReference type="InterPro" id="IPR001296">
    <property type="entry name" value="Glyco_trans_1"/>
</dbReference>
<evidence type="ECO:0000313" key="10">
    <source>
        <dbReference type="Proteomes" id="UP001072034"/>
    </source>
</evidence>
<sequence>YKAGNRALERGDLSLAIERINKACSMVPERASWLQRLGFVKERDGRAEEALEDYERAINIDPGHAEWFYRSAVCKRKLSRYDEAAADLEIAIALDPNHARARKALVGVAAFIGTDWRRCGLLEVADRGSRDAEAHLAYCRALFGMRRYLAVINSLDIDRLEGDDRKAACIILARSHLQLENVAEAYDLLSDISGSKESPVKYIEDVGDWRGAEKLYRHAWKSGIRDAGTAFGLAFSLDRQYMWKEANKWYPRAITMASGKKPYWNYKYGHSLERLGEYDLAASAYSYALHIGGNKQKDWKFRLGTCLYELGQYEAALVPLEDWCGPSAHVPHSAALEASDMVLRSFAHRSHLYLAQDDLRQRPIMELALARECRVLGDYEGAMNHYLKCARSSAEVDLAVSREISDFMASQYQYKEACELLLSSREFRRPDGIPLKNFIKSKYQRRRFRYVEYREREAVDHDVVLFESFWGKKISDNPLAIYLEMRSDPRFSHCRFYWTVTESTTIPSALNGDDRTFVVPYGSSLYERLLATAGVLINNTSFVEYFARRDGQEYINTWHGTPLKTLGKRIGTGVLEHANVTHNFLNCTLLYLPNEHTAHSIVRDYDLEGLYSGEIIVGGSPRLDRLVSTRKNGRQDLLSSLGIDDRGEQIVFYAPTWRGSADERSMDVEGAQSAIRAMASVSNVILLFRSHHLAESAIGEVEGAVIVPSEIDTYDVLRGADVLVTDYSSLLFDYLSTGRRVISYAPDISEYEAERGLYLLPSDVISDAVTTVDELKRLLGDRGFEPDKRYLESRNIYCGMEDGGASVRVLDWIQGRWAKTEPTVTSADSRRTLVFAESLVPNGIRSSMFNLFSNLGGSKYRIYVALNAVDIAHDERRAAAVRSLNKNYGFLGRNGQMLVSLEEAWVLSHYSANFGAISEPLRNYVRVAYRREFRRVFGAPRDVTFIDFEGYSRFWNALFAYGPPPGNSNMVVLHNQIRREIDVRLPYLAEIARMYEDFDVVASVADAIFDENAELARSMNPRHDARMTVVHNSLDIDKIREEAASGESLWDAVPSDGPRIVTVGRLSPEKNHELLLRSMSVLHARLPDAHLMIVGSGPMEMRLKALSASLGVSDYVHFSGFVSEPAATIAASDLFVMPSLHEGQPMVIFEAMALGIPVLTSPVPGSAEAVAMGTGEVVATDPEVFAEAMERWVNRSSVSSFDADDYNRRAVKEFQSAIRQVDK</sequence>
<dbReference type="PANTHER" id="PTHR37316:SF3">
    <property type="entry name" value="TEICHOIC ACID GLYCEROL-PHOSPHATE TRANSFERASE"/>
    <property type="match status" value="1"/>
</dbReference>
<dbReference type="Gene3D" id="1.25.40.10">
    <property type="entry name" value="Tetratricopeptide repeat domain"/>
    <property type="match status" value="2"/>
</dbReference>
<reference evidence="9" key="1">
    <citation type="submission" date="2022-10" db="EMBL/GenBank/DDBJ databases">
        <title>Genome sequence of Actinomyces israelii ATCC 10048.</title>
        <authorList>
            <person name="Watt R.M."/>
            <person name="Tong W.M."/>
        </authorList>
    </citation>
    <scope>NUCLEOTIDE SEQUENCE</scope>
    <source>
        <strain evidence="9">ATCC 10048</strain>
    </source>
</reference>
<dbReference type="RefSeq" id="WP_268918255.1">
    <property type="nucleotide sequence ID" value="NZ_JAPTMY010000034.1"/>
</dbReference>
<proteinExistence type="inferred from homology"/>
<name>A0ABT4IC86_9ACTO</name>
<keyword evidence="5" id="KW-0777">Teichoic acid biosynthesis</keyword>
<keyword evidence="6" id="KW-0472">Membrane</keyword>
<dbReference type="SUPFAM" id="SSF53756">
    <property type="entry name" value="UDP-Glycosyltransferase/glycogen phosphorylase"/>
    <property type="match status" value="2"/>
</dbReference>
<dbReference type="InterPro" id="IPR051612">
    <property type="entry name" value="Teichoic_Acid_Biosynth"/>
</dbReference>
<comment type="similarity">
    <text evidence="2">Belongs to the CDP-glycerol glycerophosphotransferase family.</text>
</comment>
<keyword evidence="4" id="KW-0808">Transferase</keyword>
<evidence type="ECO:0000256" key="6">
    <source>
        <dbReference type="ARBA" id="ARBA00023136"/>
    </source>
</evidence>
<dbReference type="Gene3D" id="3.40.50.2000">
    <property type="entry name" value="Glycogen Phosphorylase B"/>
    <property type="match status" value="2"/>
</dbReference>
<dbReference type="InterPro" id="IPR007554">
    <property type="entry name" value="Glycerophosphate_synth"/>
</dbReference>
<evidence type="ECO:0000259" key="8">
    <source>
        <dbReference type="Pfam" id="PF00534"/>
    </source>
</evidence>
<keyword evidence="7" id="KW-0802">TPR repeat</keyword>
<dbReference type="PANTHER" id="PTHR37316">
    <property type="entry name" value="TEICHOIC ACID GLYCEROL-PHOSPHATE PRIMASE"/>
    <property type="match status" value="1"/>
</dbReference>
<evidence type="ECO:0000256" key="5">
    <source>
        <dbReference type="ARBA" id="ARBA00022944"/>
    </source>
</evidence>
<dbReference type="CDD" id="cd03811">
    <property type="entry name" value="GT4_GT28_WabH-like"/>
    <property type="match status" value="1"/>
</dbReference>
<gene>
    <name evidence="9" type="ORF">OHJ16_12875</name>
</gene>
<evidence type="ECO:0000256" key="2">
    <source>
        <dbReference type="ARBA" id="ARBA00010488"/>
    </source>
</evidence>
<dbReference type="EMBL" id="JAPTMY010000034">
    <property type="protein sequence ID" value="MCZ0858934.1"/>
    <property type="molecule type" value="Genomic_DNA"/>
</dbReference>
<dbReference type="InterPro" id="IPR019734">
    <property type="entry name" value="TPR_rpt"/>
</dbReference>
<feature type="repeat" description="TPR" evidence="7">
    <location>
        <begin position="65"/>
        <end position="98"/>
    </location>
</feature>
<dbReference type="Gene3D" id="3.40.50.12580">
    <property type="match status" value="1"/>
</dbReference>
<dbReference type="SMART" id="SM00028">
    <property type="entry name" value="TPR"/>
    <property type="match status" value="4"/>
</dbReference>
<dbReference type="InterPro" id="IPR043149">
    <property type="entry name" value="TagF_N"/>
</dbReference>
<dbReference type="Proteomes" id="UP001072034">
    <property type="component" value="Unassembled WGS sequence"/>
</dbReference>
<feature type="repeat" description="TPR" evidence="7">
    <location>
        <begin position="31"/>
        <end position="64"/>
    </location>
</feature>
<dbReference type="InterPro" id="IPR043148">
    <property type="entry name" value="TagF_C"/>
</dbReference>
<evidence type="ECO:0000256" key="4">
    <source>
        <dbReference type="ARBA" id="ARBA00022679"/>
    </source>
</evidence>
<dbReference type="PROSITE" id="PS50005">
    <property type="entry name" value="TPR"/>
    <property type="match status" value="2"/>
</dbReference>
<dbReference type="InterPro" id="IPR011990">
    <property type="entry name" value="TPR-like_helical_dom_sf"/>
</dbReference>
<evidence type="ECO:0000256" key="3">
    <source>
        <dbReference type="ARBA" id="ARBA00022475"/>
    </source>
</evidence>
<protein>
    <submittedName>
        <fullName evidence="9">CDP-glycerol glycerophosphotransferase family protein</fullName>
    </submittedName>
</protein>
<evidence type="ECO:0000313" key="9">
    <source>
        <dbReference type="EMBL" id="MCZ0858934.1"/>
    </source>
</evidence>
<evidence type="ECO:0000256" key="7">
    <source>
        <dbReference type="PROSITE-ProRule" id="PRU00339"/>
    </source>
</evidence>